<feature type="region of interest" description="Disordered" evidence="1">
    <location>
        <begin position="1"/>
        <end position="48"/>
    </location>
</feature>
<protein>
    <submittedName>
        <fullName evidence="2">Uncharacterized protein</fullName>
    </submittedName>
</protein>
<name>A0A8H5B6H9_9AGAR</name>
<gene>
    <name evidence="2" type="ORF">D9611_003485</name>
</gene>
<feature type="compositionally biased region" description="Polar residues" evidence="1">
    <location>
        <begin position="37"/>
        <end position="48"/>
    </location>
</feature>
<feature type="compositionally biased region" description="Low complexity" evidence="1">
    <location>
        <begin position="18"/>
        <end position="27"/>
    </location>
</feature>
<comment type="caution">
    <text evidence="2">The sequence shown here is derived from an EMBL/GenBank/DDBJ whole genome shotgun (WGS) entry which is preliminary data.</text>
</comment>
<dbReference type="Proteomes" id="UP000541558">
    <property type="component" value="Unassembled WGS sequence"/>
</dbReference>
<feature type="compositionally biased region" description="Basic residues" evidence="1">
    <location>
        <begin position="1"/>
        <end position="17"/>
    </location>
</feature>
<evidence type="ECO:0000313" key="2">
    <source>
        <dbReference type="EMBL" id="KAF5316988.1"/>
    </source>
</evidence>
<reference evidence="2 3" key="1">
    <citation type="journal article" date="2020" name="ISME J.">
        <title>Uncovering the hidden diversity of litter-decomposition mechanisms in mushroom-forming fungi.</title>
        <authorList>
            <person name="Floudas D."/>
            <person name="Bentzer J."/>
            <person name="Ahren D."/>
            <person name="Johansson T."/>
            <person name="Persson P."/>
            <person name="Tunlid A."/>
        </authorList>
    </citation>
    <scope>NUCLEOTIDE SEQUENCE [LARGE SCALE GENOMIC DNA]</scope>
    <source>
        <strain evidence="2 3">CBS 175.51</strain>
    </source>
</reference>
<evidence type="ECO:0000256" key="1">
    <source>
        <dbReference type="SAM" id="MobiDB-lite"/>
    </source>
</evidence>
<sequence length="120" mass="13785">MSLRRNKGRYERAKHHSSSNSRSTSAARGRDTRGSCRKTSTSRKLTATTYMQNRRKYRRTRNRRVAYSVALSQVEKGQSICVHSNHLQTCGYRSDSFTSISYLPAIRASSMRFSARRTLS</sequence>
<evidence type="ECO:0000313" key="3">
    <source>
        <dbReference type="Proteomes" id="UP000541558"/>
    </source>
</evidence>
<proteinExistence type="predicted"/>
<organism evidence="2 3">
    <name type="scientific">Ephemerocybe angulata</name>
    <dbReference type="NCBI Taxonomy" id="980116"/>
    <lineage>
        <taxon>Eukaryota</taxon>
        <taxon>Fungi</taxon>
        <taxon>Dikarya</taxon>
        <taxon>Basidiomycota</taxon>
        <taxon>Agaricomycotina</taxon>
        <taxon>Agaricomycetes</taxon>
        <taxon>Agaricomycetidae</taxon>
        <taxon>Agaricales</taxon>
        <taxon>Agaricineae</taxon>
        <taxon>Psathyrellaceae</taxon>
        <taxon>Ephemerocybe</taxon>
    </lineage>
</organism>
<accession>A0A8H5B6H9</accession>
<keyword evidence="3" id="KW-1185">Reference proteome</keyword>
<dbReference type="AlphaFoldDB" id="A0A8H5B6H9"/>
<dbReference type="EMBL" id="JAACJK010000219">
    <property type="protein sequence ID" value="KAF5316988.1"/>
    <property type="molecule type" value="Genomic_DNA"/>
</dbReference>